<dbReference type="EMBL" id="OU892281">
    <property type="protein sequence ID" value="CAG9769704.1"/>
    <property type="molecule type" value="Genomic_DNA"/>
</dbReference>
<evidence type="ECO:0000313" key="2">
    <source>
        <dbReference type="Proteomes" id="UP001152799"/>
    </source>
</evidence>
<proteinExistence type="predicted"/>
<evidence type="ECO:0008006" key="3">
    <source>
        <dbReference type="Google" id="ProtNLM"/>
    </source>
</evidence>
<dbReference type="AlphaFoldDB" id="A0A9N9QQC4"/>
<protein>
    <recommendedName>
        <fullName evidence="3">Helitron helicase-like domain-containing protein</fullName>
    </recommendedName>
</protein>
<dbReference type="PANTHER" id="PTHR45786">
    <property type="entry name" value="DNA BINDING PROTEIN-LIKE"/>
    <property type="match status" value="1"/>
</dbReference>
<dbReference type="OrthoDB" id="6279530at2759"/>
<accession>A0A9N9QQC4</accession>
<reference evidence="1" key="1">
    <citation type="submission" date="2022-01" db="EMBL/GenBank/DDBJ databases">
        <authorList>
            <person name="King R."/>
        </authorList>
    </citation>
    <scope>NUCLEOTIDE SEQUENCE</scope>
</reference>
<evidence type="ECO:0000313" key="1">
    <source>
        <dbReference type="EMBL" id="CAG9769704.1"/>
    </source>
</evidence>
<sequence>MPTLKVQGQVYHLHGSLLPESERNAQFLQIYFVGEDEKEASIRCSNYPGVKLELVHLLQKMLHNNNRYIKDFKTTIDKIRPNVKSFQVVIHADRMPADGHRGRYNAPTASEVGLVIVGQQFEKRDIIIHSHGNRLQRISELHRSYDAL</sequence>
<dbReference type="PANTHER" id="PTHR45786:SF74">
    <property type="entry name" value="ATP-DEPENDENT DNA HELICASE"/>
    <property type="match status" value="1"/>
</dbReference>
<name>A0A9N9QQC4_9CUCU</name>
<gene>
    <name evidence="1" type="ORF">CEUTPL_LOCUS10207</name>
</gene>
<organism evidence="1 2">
    <name type="scientific">Ceutorhynchus assimilis</name>
    <name type="common">cabbage seed weevil</name>
    <dbReference type="NCBI Taxonomy" id="467358"/>
    <lineage>
        <taxon>Eukaryota</taxon>
        <taxon>Metazoa</taxon>
        <taxon>Ecdysozoa</taxon>
        <taxon>Arthropoda</taxon>
        <taxon>Hexapoda</taxon>
        <taxon>Insecta</taxon>
        <taxon>Pterygota</taxon>
        <taxon>Neoptera</taxon>
        <taxon>Endopterygota</taxon>
        <taxon>Coleoptera</taxon>
        <taxon>Polyphaga</taxon>
        <taxon>Cucujiformia</taxon>
        <taxon>Curculionidae</taxon>
        <taxon>Ceutorhynchinae</taxon>
        <taxon>Ceutorhynchus</taxon>
    </lineage>
</organism>
<dbReference type="Proteomes" id="UP001152799">
    <property type="component" value="Chromosome 5"/>
</dbReference>
<keyword evidence="2" id="KW-1185">Reference proteome</keyword>